<name>M9L9Y7_PAEPP</name>
<dbReference type="Proteomes" id="UP000029453">
    <property type="component" value="Unassembled WGS sequence"/>
</dbReference>
<dbReference type="SUPFAM" id="SSF54897">
    <property type="entry name" value="Protease propeptides/inhibitors"/>
    <property type="match status" value="1"/>
</dbReference>
<sequence>MAEAVLKPLQGKSFLHSSEPVSSENISQFKISNETVEKAKELFRQFEIEVVQAGMTLTLMGLPEKFEALLDVKMVASKDDSQGTQHLIPNKDPVIPEALQPFVDTIVFPKPILIKP</sequence>
<gene>
    <name evidence="1" type="ORF">PPOP_1714</name>
</gene>
<proteinExistence type="predicted"/>
<accession>M9L9Y7</accession>
<protein>
    <submittedName>
        <fullName evidence="1">Sulfite reductase</fullName>
    </submittedName>
</protein>
<evidence type="ECO:0000313" key="2">
    <source>
        <dbReference type="Proteomes" id="UP000029453"/>
    </source>
</evidence>
<comment type="caution">
    <text evidence="1">The sequence shown here is derived from an EMBL/GenBank/DDBJ whole genome shotgun (WGS) entry which is preliminary data.</text>
</comment>
<organism evidence="1 2">
    <name type="scientific">Paenibacillus popilliae ATCC 14706</name>
    <dbReference type="NCBI Taxonomy" id="1212764"/>
    <lineage>
        <taxon>Bacteria</taxon>
        <taxon>Bacillati</taxon>
        <taxon>Bacillota</taxon>
        <taxon>Bacilli</taxon>
        <taxon>Bacillales</taxon>
        <taxon>Paenibacillaceae</taxon>
        <taxon>Paenibacillus</taxon>
    </lineage>
</organism>
<reference evidence="1 2" key="1">
    <citation type="submission" date="2012-10" db="EMBL/GenBank/DDBJ databases">
        <title>Draft Genome Sequence of Paenibacillus popilliae ATCC 14706T.</title>
        <authorList>
            <person name="Iiyama K."/>
            <person name="Mori K."/>
            <person name="Mon H."/>
            <person name="Chieda Y."/>
            <person name="Lee J.M."/>
            <person name="Kusakabe T."/>
            <person name="Tashiro K."/>
            <person name="Asano S."/>
            <person name="Yasunaga-Aoki C."/>
            <person name="Shimizu S."/>
        </authorList>
    </citation>
    <scope>NUCLEOTIDE SEQUENCE [LARGE SCALE GENOMIC DNA]</scope>
    <source>
        <strain evidence="1 2">ATCC 14706</strain>
    </source>
</reference>
<dbReference type="EMBL" id="BALG01000093">
    <property type="protein sequence ID" value="GAC42357.1"/>
    <property type="molecule type" value="Genomic_DNA"/>
</dbReference>
<evidence type="ECO:0000313" key="1">
    <source>
        <dbReference type="EMBL" id="GAC42357.1"/>
    </source>
</evidence>
<dbReference type="AlphaFoldDB" id="M9L9Y7"/>
<keyword evidence="2" id="KW-1185">Reference proteome</keyword>